<feature type="region of interest" description="Disordered" evidence="1">
    <location>
        <begin position="14"/>
        <end position="96"/>
    </location>
</feature>
<proteinExistence type="predicted"/>
<organism evidence="2 3">
    <name type="scientific">Enhygromyxa salina</name>
    <dbReference type="NCBI Taxonomy" id="215803"/>
    <lineage>
        <taxon>Bacteria</taxon>
        <taxon>Pseudomonadati</taxon>
        <taxon>Myxococcota</taxon>
        <taxon>Polyangia</taxon>
        <taxon>Nannocystales</taxon>
        <taxon>Nannocystaceae</taxon>
        <taxon>Enhygromyxa</taxon>
    </lineage>
</organism>
<dbReference type="AlphaFoldDB" id="A0A2S9YW02"/>
<evidence type="ECO:0008006" key="4">
    <source>
        <dbReference type="Google" id="ProtNLM"/>
    </source>
</evidence>
<accession>A0A2S9YW02</accession>
<feature type="compositionally biased region" description="Pro residues" evidence="1">
    <location>
        <begin position="15"/>
        <end position="50"/>
    </location>
</feature>
<dbReference type="EMBL" id="PVNL01000029">
    <property type="protein sequence ID" value="PRQ09277.1"/>
    <property type="molecule type" value="Genomic_DNA"/>
</dbReference>
<dbReference type="Proteomes" id="UP000238823">
    <property type="component" value="Unassembled WGS sequence"/>
</dbReference>
<protein>
    <recommendedName>
        <fullName evidence="4">Outer membrane protein beta-barrel domain-containing protein</fullName>
    </recommendedName>
</protein>
<evidence type="ECO:0000313" key="2">
    <source>
        <dbReference type="EMBL" id="PRQ09277.1"/>
    </source>
</evidence>
<sequence length="264" mass="27901">MTFSILLAPLFVVTPPAPEPAPEPEPIPVIAPAEPAAPAPEPAAPAPEPDTPGQAAAPSTPPNPHARPSEGVYAVGSSGVAPLPPAPPPVSPTTIRRDSWRGVGWLAVRLHVTGPIMGDTPGRPTVISLGGGAEGGWRIRQWVGMGTGFSRQPHETYRDRVFDGSQVVNRSGYMSAWDVAFVRLYAPVRGRVDPYIDVGGGLAFFEPARDRATLVGGTVRASAGFDAWVARNVTLGVFGIYRANFMDETIGHVWQAGLDLGLHW</sequence>
<gene>
    <name evidence="2" type="ORF">ENSA7_09690</name>
</gene>
<feature type="compositionally biased region" description="Pro residues" evidence="1">
    <location>
        <begin position="82"/>
        <end position="91"/>
    </location>
</feature>
<comment type="caution">
    <text evidence="2">The sequence shown here is derived from an EMBL/GenBank/DDBJ whole genome shotgun (WGS) entry which is preliminary data.</text>
</comment>
<evidence type="ECO:0000256" key="1">
    <source>
        <dbReference type="SAM" id="MobiDB-lite"/>
    </source>
</evidence>
<reference evidence="2 3" key="1">
    <citation type="submission" date="2018-03" db="EMBL/GenBank/DDBJ databases">
        <title>Draft Genome Sequences of the Obligatory Marine Myxobacteria Enhygromyxa salina SWB007.</title>
        <authorList>
            <person name="Poehlein A."/>
            <person name="Moghaddam J.A."/>
            <person name="Harms H."/>
            <person name="Alanjari M."/>
            <person name="Koenig G.M."/>
            <person name="Daniel R."/>
            <person name="Schaeberle T.F."/>
        </authorList>
    </citation>
    <scope>NUCLEOTIDE SEQUENCE [LARGE SCALE GENOMIC DNA]</scope>
    <source>
        <strain evidence="2 3">SWB007</strain>
    </source>
</reference>
<evidence type="ECO:0000313" key="3">
    <source>
        <dbReference type="Proteomes" id="UP000238823"/>
    </source>
</evidence>
<name>A0A2S9YW02_9BACT</name>